<evidence type="ECO:0000313" key="2">
    <source>
        <dbReference type="EMBL" id="OEU85900.1"/>
    </source>
</evidence>
<dbReference type="Proteomes" id="UP000176087">
    <property type="component" value="Unassembled WGS sequence"/>
</dbReference>
<dbReference type="RefSeq" id="WP_070010699.1">
    <property type="nucleotide sequence ID" value="NZ_LJGS01000039.1"/>
</dbReference>
<keyword evidence="3" id="KW-1185">Reference proteome</keyword>
<name>A0A1E7JHH1_9ACTN</name>
<proteinExistence type="predicted"/>
<keyword evidence="1" id="KW-0472">Membrane</keyword>
<evidence type="ECO:0000313" key="3">
    <source>
        <dbReference type="Proteomes" id="UP000176087"/>
    </source>
</evidence>
<keyword evidence="1" id="KW-0812">Transmembrane</keyword>
<dbReference type="OrthoDB" id="10012083at2"/>
<reference evidence="2 3" key="1">
    <citation type="journal article" date="2016" name="Front. Microbiol.">
        <title>Comparative Genomics Analysis of Streptomyces Species Reveals Their Adaptation to the Marine Environment and Their Diversity at the Genomic Level.</title>
        <authorList>
            <person name="Tian X."/>
            <person name="Zhang Z."/>
            <person name="Yang T."/>
            <person name="Chen M."/>
            <person name="Li J."/>
            <person name="Chen F."/>
            <person name="Yang J."/>
            <person name="Li W."/>
            <person name="Zhang B."/>
            <person name="Zhang Z."/>
            <person name="Wu J."/>
            <person name="Zhang C."/>
            <person name="Long L."/>
            <person name="Xiao J."/>
        </authorList>
    </citation>
    <scope>NUCLEOTIDE SEQUENCE [LARGE SCALE GENOMIC DNA]</scope>
    <source>
        <strain evidence="2 3">SCSIO 10390</strain>
    </source>
</reference>
<organism evidence="2 3">
    <name type="scientific">Streptomyces abyssalis</name>
    <dbReference type="NCBI Taxonomy" id="933944"/>
    <lineage>
        <taxon>Bacteria</taxon>
        <taxon>Bacillati</taxon>
        <taxon>Actinomycetota</taxon>
        <taxon>Actinomycetes</taxon>
        <taxon>Kitasatosporales</taxon>
        <taxon>Streptomycetaceae</taxon>
        <taxon>Streptomyces</taxon>
    </lineage>
</organism>
<dbReference type="AlphaFoldDB" id="A0A1E7JHH1"/>
<feature type="transmembrane region" description="Helical" evidence="1">
    <location>
        <begin position="6"/>
        <end position="26"/>
    </location>
</feature>
<evidence type="ECO:0000256" key="1">
    <source>
        <dbReference type="SAM" id="Phobius"/>
    </source>
</evidence>
<comment type="caution">
    <text evidence="2">The sequence shown here is derived from an EMBL/GenBank/DDBJ whole genome shotgun (WGS) entry which is preliminary data.</text>
</comment>
<dbReference type="EMBL" id="LJGT01000041">
    <property type="protein sequence ID" value="OEU85900.1"/>
    <property type="molecule type" value="Genomic_DNA"/>
</dbReference>
<protein>
    <submittedName>
        <fullName evidence="2">Uncharacterized protein</fullName>
    </submittedName>
</protein>
<keyword evidence="1" id="KW-1133">Transmembrane helix</keyword>
<gene>
    <name evidence="2" type="ORF">AN215_26335</name>
</gene>
<accession>A0A1E7JHH1</accession>
<sequence>MDPQVASGLIGFGGAAVGAVGALFGARLQIRHEAKSAKEARKADQHDAAFEVAVHAVFAVKDLFRRHWRGDAPDDWEHQVFAELDRLRLSALNFPSSGLRTRLEEAAQTLQYWKKVTHTESDNSNRVRLLIGTMDHLVEVLGTYRRTGKVPVGSEDYLSAREGVGLYIEEMEDHEERMRNGQA</sequence>